<sequence>MILKRIRSTKGEVTVDDENINGPHQIKKGLAGLISERKDSTASGDVEEVVFHWIERENGLDELMKTDYDLRKESSYEQKIAFLVGSNEKHEAQQRQIEEDVAEKNQVTQLTEQIQHLTSSYESFESEWEEVLKGMRVEISELVKELRHTHLELCELEDEQKNNMMTIQKLEEIMLEEARERFEKEIEEIVVEAASRQFEEIMSEEARQRFEKEIKEIVVEAASRQSEEIMLEEARERLEKKIEEIVVEAASQQSEEGWQTLNWRWPLLLISAAAAGTLFCALVKRNSARG</sequence>
<gene>
    <name evidence="2" type="ORF">Tsubulata_004853</name>
</gene>
<keyword evidence="3" id="KW-1185">Reference proteome</keyword>
<proteinExistence type="predicted"/>
<organism evidence="2 3">
    <name type="scientific">Turnera subulata</name>
    <dbReference type="NCBI Taxonomy" id="218843"/>
    <lineage>
        <taxon>Eukaryota</taxon>
        <taxon>Viridiplantae</taxon>
        <taxon>Streptophyta</taxon>
        <taxon>Embryophyta</taxon>
        <taxon>Tracheophyta</taxon>
        <taxon>Spermatophyta</taxon>
        <taxon>Magnoliopsida</taxon>
        <taxon>eudicotyledons</taxon>
        <taxon>Gunneridae</taxon>
        <taxon>Pentapetalae</taxon>
        <taxon>rosids</taxon>
        <taxon>fabids</taxon>
        <taxon>Malpighiales</taxon>
        <taxon>Passifloraceae</taxon>
        <taxon>Turnera</taxon>
    </lineage>
</organism>
<evidence type="ECO:0000313" key="2">
    <source>
        <dbReference type="EMBL" id="KAJ4849961.1"/>
    </source>
</evidence>
<protein>
    <submittedName>
        <fullName evidence="2">Uncharacterized protein</fullName>
    </submittedName>
</protein>
<name>A0A9Q0JP32_9ROSI</name>
<feature type="coiled-coil region" evidence="1">
    <location>
        <begin position="87"/>
        <end position="127"/>
    </location>
</feature>
<comment type="caution">
    <text evidence="2">The sequence shown here is derived from an EMBL/GenBank/DDBJ whole genome shotgun (WGS) entry which is preliminary data.</text>
</comment>
<accession>A0A9Q0JP32</accession>
<keyword evidence="1" id="KW-0175">Coiled coil</keyword>
<evidence type="ECO:0000256" key="1">
    <source>
        <dbReference type="SAM" id="Coils"/>
    </source>
</evidence>
<reference evidence="2" key="2">
    <citation type="journal article" date="2023" name="Plants (Basel)">
        <title>Annotation of the Turnera subulata (Passifloraceae) Draft Genome Reveals the S-Locus Evolved after the Divergence of Turneroideae from Passifloroideae in a Stepwise Manner.</title>
        <authorList>
            <person name="Henning P.M."/>
            <person name="Roalson E.H."/>
            <person name="Mir W."/>
            <person name="McCubbin A.G."/>
            <person name="Shore J.S."/>
        </authorList>
    </citation>
    <scope>NUCLEOTIDE SEQUENCE</scope>
    <source>
        <strain evidence="2">F60SS</strain>
    </source>
</reference>
<feature type="coiled-coil region" evidence="1">
    <location>
        <begin position="224"/>
        <end position="255"/>
    </location>
</feature>
<dbReference type="Proteomes" id="UP001141552">
    <property type="component" value="Unassembled WGS sequence"/>
</dbReference>
<dbReference type="EMBL" id="JAKUCV010000443">
    <property type="protein sequence ID" value="KAJ4849961.1"/>
    <property type="molecule type" value="Genomic_DNA"/>
</dbReference>
<dbReference type="AlphaFoldDB" id="A0A9Q0JP32"/>
<evidence type="ECO:0000313" key="3">
    <source>
        <dbReference type="Proteomes" id="UP001141552"/>
    </source>
</evidence>
<reference evidence="2" key="1">
    <citation type="submission" date="2022-02" db="EMBL/GenBank/DDBJ databases">
        <authorList>
            <person name="Henning P.M."/>
            <person name="McCubbin A.G."/>
            <person name="Shore J.S."/>
        </authorList>
    </citation>
    <scope>NUCLEOTIDE SEQUENCE</scope>
    <source>
        <strain evidence="2">F60SS</strain>
        <tissue evidence="2">Leaves</tissue>
    </source>
</reference>